<dbReference type="PROSITE" id="PS51353">
    <property type="entry name" value="ARSC"/>
    <property type="match status" value="1"/>
</dbReference>
<organism evidence="3 4">
    <name type="scientific">Govanella unica</name>
    <dbReference type="NCBI Taxonomy" id="2975056"/>
    <lineage>
        <taxon>Bacteria</taxon>
        <taxon>Pseudomonadati</taxon>
        <taxon>Pseudomonadota</taxon>
        <taxon>Alphaproteobacteria</taxon>
        <taxon>Emcibacterales</taxon>
        <taxon>Govanellaceae</taxon>
        <taxon>Govanella</taxon>
    </lineage>
</organism>
<dbReference type="RefSeq" id="WP_274943746.1">
    <property type="nucleotide sequence ID" value="NZ_JANWOI010000003.1"/>
</dbReference>
<dbReference type="NCBIfam" id="TIGR01617">
    <property type="entry name" value="arsC_related"/>
    <property type="match status" value="1"/>
</dbReference>
<evidence type="ECO:0000313" key="4">
    <source>
        <dbReference type="Proteomes" id="UP001141619"/>
    </source>
</evidence>
<keyword evidence="4" id="KW-1185">Reference proteome</keyword>
<dbReference type="InterPro" id="IPR036249">
    <property type="entry name" value="Thioredoxin-like_sf"/>
</dbReference>
<dbReference type="EMBL" id="JANWOI010000003">
    <property type="protein sequence ID" value="MDA5194040.1"/>
    <property type="molecule type" value="Genomic_DNA"/>
</dbReference>
<gene>
    <name evidence="3" type="ORF">NYP16_08770</name>
</gene>
<proteinExistence type="inferred from homology"/>
<name>A0A9X3Z7A3_9PROT</name>
<evidence type="ECO:0000313" key="3">
    <source>
        <dbReference type="EMBL" id="MDA5194040.1"/>
    </source>
</evidence>
<reference evidence="3" key="2">
    <citation type="journal article" date="2023" name="Syst. Appl. Microbiol.">
        <title>Govania unica gen. nov., sp. nov., a rare biosphere bacterium that represents a novel family in the class Alphaproteobacteria.</title>
        <authorList>
            <person name="Vandamme P."/>
            <person name="Peeters C."/>
            <person name="Hettiarachchi A."/>
            <person name="Cnockaert M."/>
            <person name="Carlier A."/>
        </authorList>
    </citation>
    <scope>NUCLEOTIDE SEQUENCE</scope>
    <source>
        <strain evidence="3">LMG 31809</strain>
    </source>
</reference>
<dbReference type="PANTHER" id="PTHR30041:SF8">
    <property type="entry name" value="PROTEIN YFFB"/>
    <property type="match status" value="1"/>
</dbReference>
<dbReference type="Proteomes" id="UP001141619">
    <property type="component" value="Unassembled WGS sequence"/>
</dbReference>
<dbReference type="SUPFAM" id="SSF52833">
    <property type="entry name" value="Thioredoxin-like"/>
    <property type="match status" value="1"/>
</dbReference>
<evidence type="ECO:0000256" key="2">
    <source>
        <dbReference type="PROSITE-ProRule" id="PRU01282"/>
    </source>
</evidence>
<dbReference type="Gene3D" id="3.40.30.10">
    <property type="entry name" value="Glutaredoxin"/>
    <property type="match status" value="1"/>
</dbReference>
<dbReference type="PANTHER" id="PTHR30041">
    <property type="entry name" value="ARSENATE REDUCTASE"/>
    <property type="match status" value="1"/>
</dbReference>
<sequence>MIKVYGIPNCDTVKKARNWLDGFKIDYQFHDYRKDGISTDMVTAWAAELGFEALLNRRGTTWRGLPDSDKADVDSLKAVALMVAHPALIKRPLFDTGAERYVGFGADVQARLRERT</sequence>
<comment type="similarity">
    <text evidence="1 2">Belongs to the ArsC family.</text>
</comment>
<accession>A0A9X3Z7A3</accession>
<dbReference type="NCBIfam" id="NF008107">
    <property type="entry name" value="PRK10853.1"/>
    <property type="match status" value="1"/>
</dbReference>
<comment type="caution">
    <text evidence="3">The sequence shown here is derived from an EMBL/GenBank/DDBJ whole genome shotgun (WGS) entry which is preliminary data.</text>
</comment>
<dbReference type="AlphaFoldDB" id="A0A9X3Z7A3"/>
<reference evidence="3" key="1">
    <citation type="submission" date="2022-08" db="EMBL/GenBank/DDBJ databases">
        <authorList>
            <person name="Vandamme P."/>
            <person name="Hettiarachchi A."/>
            <person name="Peeters C."/>
            <person name="Cnockaert M."/>
            <person name="Carlier A."/>
        </authorList>
    </citation>
    <scope>NUCLEOTIDE SEQUENCE</scope>
    <source>
        <strain evidence="3">LMG 31809</strain>
    </source>
</reference>
<evidence type="ECO:0000256" key="1">
    <source>
        <dbReference type="ARBA" id="ARBA00007198"/>
    </source>
</evidence>
<dbReference type="InterPro" id="IPR006660">
    <property type="entry name" value="Arsenate_reductase-like"/>
</dbReference>
<protein>
    <submittedName>
        <fullName evidence="3">ArsC family reductase</fullName>
    </submittedName>
</protein>
<dbReference type="Pfam" id="PF03960">
    <property type="entry name" value="ArsC"/>
    <property type="match status" value="1"/>
</dbReference>
<dbReference type="InterPro" id="IPR006504">
    <property type="entry name" value="Tscrpt_reg_Spx/MgsR"/>
</dbReference>
<dbReference type="CDD" id="cd03035">
    <property type="entry name" value="ArsC_Yffb"/>
    <property type="match status" value="1"/>
</dbReference>